<feature type="compositionally biased region" description="Basic and acidic residues" evidence="3">
    <location>
        <begin position="59"/>
        <end position="72"/>
    </location>
</feature>
<evidence type="ECO:0000256" key="2">
    <source>
        <dbReference type="ARBA" id="ARBA00006727"/>
    </source>
</evidence>
<comment type="subcellular location">
    <subcellularLocation>
        <location evidence="1">Membrane</location>
        <topology evidence="1">Multi-pass membrane protein</topology>
    </subcellularLocation>
</comment>
<dbReference type="InterPro" id="IPR020846">
    <property type="entry name" value="MFS_dom"/>
</dbReference>
<dbReference type="EMBL" id="KQ087190">
    <property type="protein sequence ID" value="KLT43919.1"/>
    <property type="molecule type" value="Genomic_DNA"/>
</dbReference>
<dbReference type="OrthoDB" id="6509908at2759"/>
<keyword evidence="7" id="KW-1185">Reference proteome</keyword>
<dbReference type="PANTHER" id="PTHR11360:SF177">
    <property type="entry name" value="RIBOFLAVIN TRANSPORTER MCH5"/>
    <property type="match status" value="1"/>
</dbReference>
<feature type="domain" description="Major facilitator superfamily (MFS) profile" evidence="5">
    <location>
        <begin position="139"/>
        <end position="362"/>
    </location>
</feature>
<dbReference type="InterPro" id="IPR050327">
    <property type="entry name" value="Proton-linked_MCT"/>
</dbReference>
<dbReference type="InterPro" id="IPR011701">
    <property type="entry name" value="MFS"/>
</dbReference>
<evidence type="ECO:0000256" key="1">
    <source>
        <dbReference type="ARBA" id="ARBA00004141"/>
    </source>
</evidence>
<feature type="compositionally biased region" description="Basic residues" evidence="3">
    <location>
        <begin position="40"/>
        <end position="58"/>
    </location>
</feature>
<dbReference type="InterPro" id="IPR036259">
    <property type="entry name" value="MFS_trans_sf"/>
</dbReference>
<accession>A0A0J1B828</accession>
<dbReference type="GO" id="GO:0016020">
    <property type="term" value="C:membrane"/>
    <property type="evidence" value="ECO:0007669"/>
    <property type="project" value="UniProtKB-SubCell"/>
</dbReference>
<evidence type="ECO:0000259" key="5">
    <source>
        <dbReference type="PROSITE" id="PS50850"/>
    </source>
</evidence>
<dbReference type="SUPFAM" id="SSF103473">
    <property type="entry name" value="MFS general substrate transporter"/>
    <property type="match status" value="1"/>
</dbReference>
<feature type="transmembrane region" description="Helical" evidence="4">
    <location>
        <begin position="296"/>
        <end position="315"/>
    </location>
</feature>
<keyword evidence="4" id="KW-0812">Transmembrane</keyword>
<protein>
    <submittedName>
        <fullName evidence="6">MFS general substrate transporter</fullName>
    </submittedName>
</protein>
<dbReference type="GO" id="GO:0022857">
    <property type="term" value="F:transmembrane transporter activity"/>
    <property type="evidence" value="ECO:0007669"/>
    <property type="project" value="InterPro"/>
</dbReference>
<sequence length="362" mass="40030">MIPLEPTVSRASRRSRHSEHDLHPYTEQWESHGEPSSPRHSLHSLRSRPAHIHPTAHHHPSELERTTSPRPETVHSIEEAGYAAPVPLGDGVLESAVAPFHSRPDDAVEPGGGGGAVDEAARIAELIGPPPDGGRDAWLCVVAAFGQQFAMFGLMTANGQLQAYYLNNQLREYSKSDIAWFGSIQTLIEFSFAIFTGRYFDIHGARLLVSSATLLAFVSVIGLAFSREYYQFFLSFVLFGFAASLIYAPSAAVASHWFDKRRGLAIGCIVAGSGLGGVLYPIILEQLFRQIGYRDTMLFVGALNFFLMFPGIWWMKTRLPPRAPPKWSAMKAPWKDIRYVVHVIGAALFGMNVLAPYFTAIY</sequence>
<dbReference type="PROSITE" id="PS50850">
    <property type="entry name" value="MFS"/>
    <property type="match status" value="1"/>
</dbReference>
<proteinExistence type="inferred from homology"/>
<evidence type="ECO:0000256" key="4">
    <source>
        <dbReference type="SAM" id="Phobius"/>
    </source>
</evidence>
<dbReference type="Proteomes" id="UP000053611">
    <property type="component" value="Unassembled WGS sequence"/>
</dbReference>
<organism evidence="6 7">
    <name type="scientific">Cutaneotrichosporon oleaginosum</name>
    <dbReference type="NCBI Taxonomy" id="879819"/>
    <lineage>
        <taxon>Eukaryota</taxon>
        <taxon>Fungi</taxon>
        <taxon>Dikarya</taxon>
        <taxon>Basidiomycota</taxon>
        <taxon>Agaricomycotina</taxon>
        <taxon>Tremellomycetes</taxon>
        <taxon>Trichosporonales</taxon>
        <taxon>Trichosporonaceae</taxon>
        <taxon>Cutaneotrichosporon</taxon>
    </lineage>
</organism>
<evidence type="ECO:0000256" key="3">
    <source>
        <dbReference type="SAM" id="MobiDB-lite"/>
    </source>
</evidence>
<dbReference type="GeneID" id="28985841"/>
<dbReference type="AlphaFoldDB" id="A0A0J1B828"/>
<gene>
    <name evidence="6" type="ORF">CC85DRAFT_300842</name>
</gene>
<keyword evidence="4" id="KW-0472">Membrane</keyword>
<evidence type="ECO:0000313" key="7">
    <source>
        <dbReference type="Proteomes" id="UP000053611"/>
    </source>
</evidence>
<dbReference type="PANTHER" id="PTHR11360">
    <property type="entry name" value="MONOCARBOXYLATE TRANSPORTER"/>
    <property type="match status" value="1"/>
</dbReference>
<comment type="similarity">
    <text evidence="2">Belongs to the major facilitator superfamily. Monocarboxylate porter (TC 2.A.1.13) family.</text>
</comment>
<feature type="region of interest" description="Disordered" evidence="3">
    <location>
        <begin position="1"/>
        <end position="72"/>
    </location>
</feature>
<evidence type="ECO:0000313" key="6">
    <source>
        <dbReference type="EMBL" id="KLT43919.1"/>
    </source>
</evidence>
<reference evidence="6 7" key="1">
    <citation type="submission" date="2015-03" db="EMBL/GenBank/DDBJ databases">
        <title>Genomics and transcriptomics of the oil-accumulating basidiomycete yeast T. oleaginosus allow insights into substrate utilization and the diverse evolutionary trajectories of mating systems in fungi.</title>
        <authorList>
            <consortium name="DOE Joint Genome Institute"/>
            <person name="Kourist R."/>
            <person name="Kracht O."/>
            <person name="Bracharz F."/>
            <person name="Lipzen A."/>
            <person name="Nolan M."/>
            <person name="Ohm R."/>
            <person name="Grigoriev I."/>
            <person name="Sun S."/>
            <person name="Heitman J."/>
            <person name="Bruck T."/>
            <person name="Nowrousian M."/>
        </authorList>
    </citation>
    <scope>NUCLEOTIDE SEQUENCE [LARGE SCALE GENOMIC DNA]</scope>
    <source>
        <strain evidence="6 7">IBC0246</strain>
    </source>
</reference>
<feature type="transmembrane region" description="Helical" evidence="4">
    <location>
        <begin position="264"/>
        <end position="284"/>
    </location>
</feature>
<feature type="transmembrane region" description="Helical" evidence="4">
    <location>
        <begin position="336"/>
        <end position="358"/>
    </location>
</feature>
<feature type="transmembrane region" description="Helical" evidence="4">
    <location>
        <begin position="232"/>
        <end position="252"/>
    </location>
</feature>
<feature type="transmembrane region" description="Helical" evidence="4">
    <location>
        <begin position="207"/>
        <end position="226"/>
    </location>
</feature>
<dbReference type="Pfam" id="PF07690">
    <property type="entry name" value="MFS_1"/>
    <property type="match status" value="1"/>
</dbReference>
<name>A0A0J1B828_9TREE</name>
<dbReference type="Gene3D" id="1.20.1250.20">
    <property type="entry name" value="MFS general substrate transporter like domains"/>
    <property type="match status" value="1"/>
</dbReference>
<feature type="compositionally biased region" description="Basic and acidic residues" evidence="3">
    <location>
        <begin position="18"/>
        <end position="33"/>
    </location>
</feature>
<keyword evidence="4" id="KW-1133">Transmembrane helix</keyword>